<dbReference type="GO" id="GO:0003677">
    <property type="term" value="F:DNA binding"/>
    <property type="evidence" value="ECO:0007669"/>
    <property type="project" value="UniProtKB-KW"/>
</dbReference>
<dbReference type="Pfam" id="PF00027">
    <property type="entry name" value="cNMP_binding"/>
    <property type="match status" value="1"/>
</dbReference>
<dbReference type="PRINTS" id="PR00034">
    <property type="entry name" value="HTHCRP"/>
</dbReference>
<dbReference type="InterPro" id="IPR036388">
    <property type="entry name" value="WH-like_DNA-bd_sf"/>
</dbReference>
<dbReference type="SUPFAM" id="SSF51206">
    <property type="entry name" value="cAMP-binding domain-like"/>
    <property type="match status" value="1"/>
</dbReference>
<dbReference type="FunFam" id="1.10.10.10:FF:000028">
    <property type="entry name" value="Fumarate/nitrate reduction transcriptional regulator Fnr"/>
    <property type="match status" value="1"/>
</dbReference>
<dbReference type="GO" id="GO:0003700">
    <property type="term" value="F:DNA-binding transcription factor activity"/>
    <property type="evidence" value="ECO:0007669"/>
    <property type="project" value="TreeGrafter"/>
</dbReference>
<reference evidence="6 7" key="1">
    <citation type="submission" date="2016-10" db="EMBL/GenBank/DDBJ databases">
        <authorList>
            <person name="de Groot N.N."/>
        </authorList>
    </citation>
    <scope>NUCLEOTIDE SEQUENCE [LARGE SCALE GENOMIC DNA]</scope>
    <source>
        <strain evidence="6 7">GAS522</strain>
    </source>
</reference>
<protein>
    <submittedName>
        <fullName evidence="6">Transcriptional regulator, Crp/Fnr family</fullName>
    </submittedName>
</protein>
<evidence type="ECO:0000256" key="3">
    <source>
        <dbReference type="ARBA" id="ARBA00023163"/>
    </source>
</evidence>
<dbReference type="InterPro" id="IPR000595">
    <property type="entry name" value="cNMP-bd_dom"/>
</dbReference>
<evidence type="ECO:0000256" key="1">
    <source>
        <dbReference type="ARBA" id="ARBA00023015"/>
    </source>
</evidence>
<keyword evidence="1" id="KW-0805">Transcription regulation</keyword>
<evidence type="ECO:0000313" key="7">
    <source>
        <dbReference type="Proteomes" id="UP000183208"/>
    </source>
</evidence>
<dbReference type="Gene3D" id="1.10.10.10">
    <property type="entry name" value="Winged helix-like DNA-binding domain superfamily/Winged helix DNA-binding domain"/>
    <property type="match status" value="1"/>
</dbReference>
<dbReference type="InterPro" id="IPR050397">
    <property type="entry name" value="Env_Response_Regulators"/>
</dbReference>
<dbReference type="Pfam" id="PF00325">
    <property type="entry name" value="Crp"/>
    <property type="match status" value="1"/>
</dbReference>
<dbReference type="GO" id="GO:0005829">
    <property type="term" value="C:cytosol"/>
    <property type="evidence" value="ECO:0007669"/>
    <property type="project" value="TreeGrafter"/>
</dbReference>
<dbReference type="PANTHER" id="PTHR24567">
    <property type="entry name" value="CRP FAMILY TRANSCRIPTIONAL REGULATORY PROTEIN"/>
    <property type="match status" value="1"/>
</dbReference>
<sequence length="257" mass="28627">MPGKRSRVTYPTLKAGRAMIRTISPKAGRIIFGRCSACTVRSLSICGALDQADLAEFERIARNFQFAPNTSIFTAGQVVGAVHNLTAGVARLYKLMADGRRQVIGFALPGDFLGASPSYRYSFSADAINAVAACRLSREAFTHFIEQRPRFLLRINEFVARELMQAQEQMLLLGRRTAEEKIAAFLIGWRKRLVHIGDERDIISLPMNRQDIADYLGLTIETVSRTLTRFERERMLVIISGGVRLLDSSRAEALAST</sequence>
<gene>
    <name evidence="6" type="ORF">SAMN05444171_7470</name>
</gene>
<accession>A0A1M7IPE8</accession>
<evidence type="ECO:0000256" key="2">
    <source>
        <dbReference type="ARBA" id="ARBA00023125"/>
    </source>
</evidence>
<evidence type="ECO:0000256" key="4">
    <source>
        <dbReference type="ARBA" id="ARBA00023231"/>
    </source>
</evidence>
<dbReference type="InterPro" id="IPR018490">
    <property type="entry name" value="cNMP-bd_dom_sf"/>
</dbReference>
<dbReference type="PROSITE" id="PS51063">
    <property type="entry name" value="HTH_CRP_2"/>
    <property type="match status" value="1"/>
</dbReference>
<proteinExistence type="predicted"/>
<dbReference type="EMBL" id="FNTI01000001">
    <property type="protein sequence ID" value="SEE43494.1"/>
    <property type="molecule type" value="Genomic_DNA"/>
</dbReference>
<dbReference type="CDD" id="cd00038">
    <property type="entry name" value="CAP_ED"/>
    <property type="match status" value="1"/>
</dbReference>
<dbReference type="InterPro" id="IPR036390">
    <property type="entry name" value="WH_DNA-bd_sf"/>
</dbReference>
<feature type="domain" description="HTH crp-type" evidence="5">
    <location>
        <begin position="176"/>
        <end position="249"/>
    </location>
</feature>
<dbReference type="InterPro" id="IPR014710">
    <property type="entry name" value="RmlC-like_jellyroll"/>
</dbReference>
<dbReference type="SMART" id="SM00100">
    <property type="entry name" value="cNMP"/>
    <property type="match status" value="1"/>
</dbReference>
<dbReference type="Gene3D" id="2.60.120.10">
    <property type="entry name" value="Jelly Rolls"/>
    <property type="match status" value="1"/>
</dbReference>
<dbReference type="SUPFAM" id="SSF46785">
    <property type="entry name" value="Winged helix' DNA-binding domain"/>
    <property type="match status" value="1"/>
</dbReference>
<dbReference type="PANTHER" id="PTHR24567:SF75">
    <property type="entry name" value="FUMARATE AND NITRATE REDUCTION REGULATORY PROTEIN"/>
    <property type="match status" value="1"/>
</dbReference>
<dbReference type="SMART" id="SM00419">
    <property type="entry name" value="HTH_CRP"/>
    <property type="match status" value="1"/>
</dbReference>
<dbReference type="Proteomes" id="UP000183208">
    <property type="component" value="Unassembled WGS sequence"/>
</dbReference>
<keyword evidence="2" id="KW-0238">DNA-binding</keyword>
<evidence type="ECO:0000259" key="5">
    <source>
        <dbReference type="PROSITE" id="PS51063"/>
    </source>
</evidence>
<keyword evidence="3" id="KW-0804">Transcription</keyword>
<evidence type="ECO:0000313" key="6">
    <source>
        <dbReference type="EMBL" id="SEE43494.1"/>
    </source>
</evidence>
<organism evidence="6 7">
    <name type="scientific">Bradyrhizobium lablabi</name>
    <dbReference type="NCBI Taxonomy" id="722472"/>
    <lineage>
        <taxon>Bacteria</taxon>
        <taxon>Pseudomonadati</taxon>
        <taxon>Pseudomonadota</taxon>
        <taxon>Alphaproteobacteria</taxon>
        <taxon>Hyphomicrobiales</taxon>
        <taxon>Nitrobacteraceae</taxon>
        <taxon>Bradyrhizobium</taxon>
    </lineage>
</organism>
<dbReference type="InterPro" id="IPR012318">
    <property type="entry name" value="HTH_CRP"/>
</dbReference>
<name>A0A1M7IPE8_9BRAD</name>
<dbReference type="AlphaFoldDB" id="A0A1M7IPE8"/>
<dbReference type="CDD" id="cd00092">
    <property type="entry name" value="HTH_CRP"/>
    <property type="match status" value="1"/>
</dbReference>
<keyword evidence="4" id="KW-0535">Nitrogen fixation</keyword>